<evidence type="ECO:0000313" key="1">
    <source>
        <dbReference type="EMBL" id="MDQ0323198.1"/>
    </source>
</evidence>
<dbReference type="Proteomes" id="UP001230207">
    <property type="component" value="Unassembled WGS sequence"/>
</dbReference>
<keyword evidence="2" id="KW-1185">Reference proteome</keyword>
<organism evidence="1 2">
    <name type="scientific">Pararhizobium capsulatum DSM 1112</name>
    <dbReference type="NCBI Taxonomy" id="1121113"/>
    <lineage>
        <taxon>Bacteria</taxon>
        <taxon>Pseudomonadati</taxon>
        <taxon>Pseudomonadota</taxon>
        <taxon>Alphaproteobacteria</taxon>
        <taxon>Hyphomicrobiales</taxon>
        <taxon>Rhizobiaceae</taxon>
        <taxon>Rhizobium/Agrobacterium group</taxon>
        <taxon>Pararhizobium</taxon>
    </lineage>
</organism>
<protein>
    <recommendedName>
        <fullName evidence="3">Transposase</fullName>
    </recommendedName>
</protein>
<reference evidence="1 2" key="1">
    <citation type="submission" date="2023-07" db="EMBL/GenBank/DDBJ databases">
        <title>Genomic Encyclopedia of Type Strains, Phase IV (KMG-IV): sequencing the most valuable type-strain genomes for metagenomic binning, comparative biology and taxonomic classification.</title>
        <authorList>
            <person name="Goeker M."/>
        </authorList>
    </citation>
    <scope>NUCLEOTIDE SEQUENCE [LARGE SCALE GENOMIC DNA]</scope>
    <source>
        <strain evidence="1 2">DSM 1112</strain>
    </source>
</reference>
<evidence type="ECO:0000313" key="2">
    <source>
        <dbReference type="Proteomes" id="UP001230207"/>
    </source>
</evidence>
<evidence type="ECO:0008006" key="3">
    <source>
        <dbReference type="Google" id="ProtNLM"/>
    </source>
</evidence>
<sequence length="79" mass="9250">MFRSLRNANIPGWQAIPLGRSAWFNHFSLRWRRYINEVSSSPTRGDQGNNPDGWANNSIHDLTWCPCGFNFYWRSTTSE</sequence>
<comment type="caution">
    <text evidence="1">The sequence shown here is derived from an EMBL/GenBank/DDBJ whole genome shotgun (WGS) entry which is preliminary data.</text>
</comment>
<name>A0ABU0BZ18_9HYPH</name>
<proteinExistence type="predicted"/>
<accession>A0ABU0BZ18</accession>
<dbReference type="EMBL" id="JAUSVF010000003">
    <property type="protein sequence ID" value="MDQ0323198.1"/>
    <property type="molecule type" value="Genomic_DNA"/>
</dbReference>
<gene>
    <name evidence="1" type="ORF">QO002_005404</name>
</gene>